<dbReference type="OrthoDB" id="9763792at2"/>
<dbReference type="Gene3D" id="3.40.50.300">
    <property type="entry name" value="P-loop containing nucleotide triphosphate hydrolases"/>
    <property type="match status" value="1"/>
</dbReference>
<evidence type="ECO:0000256" key="1">
    <source>
        <dbReference type="ARBA" id="ARBA00022741"/>
    </source>
</evidence>
<reference evidence="8 9" key="1">
    <citation type="submission" date="2013-11" db="EMBL/GenBank/DDBJ databases">
        <title>Metagenomic analysis of a methanogenic consortium involved in long chain n-alkane degradation.</title>
        <authorList>
            <person name="Davidova I.A."/>
            <person name="Callaghan A.V."/>
            <person name="Wawrik B."/>
            <person name="Pruitt S."/>
            <person name="Marks C."/>
            <person name="Duncan K.E."/>
            <person name="Suflita J.M."/>
        </authorList>
    </citation>
    <scope>NUCLEOTIDE SEQUENCE [LARGE SCALE GENOMIC DNA]</scope>
    <source>
        <strain evidence="8 9">SPR</strain>
    </source>
</reference>
<dbReference type="EMBL" id="AZAC01000009">
    <property type="protein sequence ID" value="KIX14688.1"/>
    <property type="molecule type" value="Genomic_DNA"/>
</dbReference>
<feature type="domain" description="Sigma-54 factor interaction" evidence="7">
    <location>
        <begin position="195"/>
        <end position="425"/>
    </location>
</feature>
<keyword evidence="5" id="KW-0010">Activator</keyword>
<evidence type="ECO:0000313" key="9">
    <source>
        <dbReference type="Proteomes" id="UP000032233"/>
    </source>
</evidence>
<dbReference type="CDD" id="cd00009">
    <property type="entry name" value="AAA"/>
    <property type="match status" value="1"/>
</dbReference>
<evidence type="ECO:0000256" key="4">
    <source>
        <dbReference type="ARBA" id="ARBA00023125"/>
    </source>
</evidence>
<dbReference type="SUPFAM" id="SSF46689">
    <property type="entry name" value="Homeodomain-like"/>
    <property type="match status" value="1"/>
</dbReference>
<evidence type="ECO:0000256" key="2">
    <source>
        <dbReference type="ARBA" id="ARBA00022840"/>
    </source>
</evidence>
<dbReference type="InterPro" id="IPR029016">
    <property type="entry name" value="GAF-like_dom_sf"/>
</dbReference>
<dbReference type="Proteomes" id="UP000032233">
    <property type="component" value="Unassembled WGS sequence"/>
</dbReference>
<proteinExistence type="predicted"/>
<dbReference type="SUPFAM" id="SSF55781">
    <property type="entry name" value="GAF domain-like"/>
    <property type="match status" value="1"/>
</dbReference>
<dbReference type="PROSITE" id="PS50045">
    <property type="entry name" value="SIGMA54_INTERACT_4"/>
    <property type="match status" value="1"/>
</dbReference>
<keyword evidence="6" id="KW-0804">Transcription</keyword>
<organism evidence="8 9">
    <name type="scientific">Dethiosulfatarculus sandiegensis</name>
    <dbReference type="NCBI Taxonomy" id="1429043"/>
    <lineage>
        <taxon>Bacteria</taxon>
        <taxon>Pseudomonadati</taxon>
        <taxon>Thermodesulfobacteriota</taxon>
        <taxon>Desulfarculia</taxon>
        <taxon>Desulfarculales</taxon>
        <taxon>Desulfarculaceae</taxon>
        <taxon>Dethiosulfatarculus</taxon>
    </lineage>
</organism>
<dbReference type="InterPro" id="IPR058031">
    <property type="entry name" value="AAA_lid_NorR"/>
</dbReference>
<comment type="caution">
    <text evidence="8">The sequence shown here is derived from an EMBL/GenBank/DDBJ whole genome shotgun (WGS) entry which is preliminary data.</text>
</comment>
<dbReference type="InterPro" id="IPR025943">
    <property type="entry name" value="Sigma_54_int_dom_ATP-bd_2"/>
</dbReference>
<keyword evidence="4" id="KW-0238">DNA-binding</keyword>
<dbReference type="Gene3D" id="1.10.10.60">
    <property type="entry name" value="Homeodomain-like"/>
    <property type="match status" value="1"/>
</dbReference>
<dbReference type="GO" id="GO:0003677">
    <property type="term" value="F:DNA binding"/>
    <property type="evidence" value="ECO:0007669"/>
    <property type="project" value="UniProtKB-KW"/>
</dbReference>
<dbReference type="Pfam" id="PF00158">
    <property type="entry name" value="Sigma54_activat"/>
    <property type="match status" value="1"/>
</dbReference>
<dbReference type="RefSeq" id="WP_044347661.1">
    <property type="nucleotide sequence ID" value="NZ_AZAC01000009.1"/>
</dbReference>
<dbReference type="Gene3D" id="1.10.8.60">
    <property type="match status" value="1"/>
</dbReference>
<evidence type="ECO:0000256" key="3">
    <source>
        <dbReference type="ARBA" id="ARBA00023015"/>
    </source>
</evidence>
<dbReference type="SUPFAM" id="SSF52540">
    <property type="entry name" value="P-loop containing nucleoside triphosphate hydrolases"/>
    <property type="match status" value="1"/>
</dbReference>
<dbReference type="PROSITE" id="PS00675">
    <property type="entry name" value="SIGMA54_INTERACT_1"/>
    <property type="match status" value="1"/>
</dbReference>
<dbReference type="PATRIC" id="fig|1429043.3.peg.1574"/>
<dbReference type="InterPro" id="IPR003593">
    <property type="entry name" value="AAA+_ATPase"/>
</dbReference>
<keyword evidence="1" id="KW-0547">Nucleotide-binding</keyword>
<evidence type="ECO:0000256" key="5">
    <source>
        <dbReference type="ARBA" id="ARBA00023159"/>
    </source>
</evidence>
<dbReference type="InterPro" id="IPR027417">
    <property type="entry name" value="P-loop_NTPase"/>
</dbReference>
<dbReference type="FunFam" id="3.40.50.300:FF:000006">
    <property type="entry name" value="DNA-binding transcriptional regulator NtrC"/>
    <property type="match status" value="1"/>
</dbReference>
<evidence type="ECO:0000313" key="8">
    <source>
        <dbReference type="EMBL" id="KIX14688.1"/>
    </source>
</evidence>
<dbReference type="InterPro" id="IPR009057">
    <property type="entry name" value="Homeodomain-like_sf"/>
</dbReference>
<dbReference type="InParanoid" id="A0A0D2HWE1"/>
<dbReference type="STRING" id="1429043.X474_07390"/>
<dbReference type="PROSITE" id="PS00676">
    <property type="entry name" value="SIGMA54_INTERACT_2"/>
    <property type="match status" value="1"/>
</dbReference>
<dbReference type="InterPro" id="IPR002078">
    <property type="entry name" value="Sigma_54_int"/>
</dbReference>
<name>A0A0D2HWE1_9BACT</name>
<dbReference type="Gene3D" id="3.30.450.40">
    <property type="match status" value="1"/>
</dbReference>
<dbReference type="InterPro" id="IPR025944">
    <property type="entry name" value="Sigma_54_int_dom_CS"/>
</dbReference>
<dbReference type="AlphaFoldDB" id="A0A0D2HWE1"/>
<evidence type="ECO:0000259" key="7">
    <source>
        <dbReference type="PROSITE" id="PS50045"/>
    </source>
</evidence>
<dbReference type="PANTHER" id="PTHR32071">
    <property type="entry name" value="TRANSCRIPTIONAL REGULATORY PROTEIN"/>
    <property type="match status" value="1"/>
</dbReference>
<keyword evidence="3" id="KW-0805">Transcription regulation</keyword>
<dbReference type="GO" id="GO:0005524">
    <property type="term" value="F:ATP binding"/>
    <property type="evidence" value="ECO:0007669"/>
    <property type="project" value="UniProtKB-KW"/>
</dbReference>
<keyword evidence="9" id="KW-1185">Reference proteome</keyword>
<dbReference type="PROSITE" id="PS00688">
    <property type="entry name" value="SIGMA54_INTERACT_3"/>
    <property type="match status" value="1"/>
</dbReference>
<dbReference type="Pfam" id="PF25601">
    <property type="entry name" value="AAA_lid_14"/>
    <property type="match status" value="1"/>
</dbReference>
<dbReference type="InterPro" id="IPR025662">
    <property type="entry name" value="Sigma_54_int_dom_ATP-bd_1"/>
</dbReference>
<dbReference type="SMART" id="SM00382">
    <property type="entry name" value="AAA"/>
    <property type="match status" value="1"/>
</dbReference>
<protein>
    <submittedName>
        <fullName evidence="8">Fis family transcriptional regulator</fullName>
    </submittedName>
</protein>
<keyword evidence="2" id="KW-0067">ATP-binding</keyword>
<dbReference type="GO" id="GO:0006355">
    <property type="term" value="P:regulation of DNA-templated transcription"/>
    <property type="evidence" value="ECO:0007669"/>
    <property type="project" value="InterPro"/>
</dbReference>
<sequence length="538" mass="60225">MSFDLNQFFKEATLRVCGSLEAEEFLEDAFNYLVKFVPVEFMVLSYYDPTEGKQTLLAEASIKGGRLLKQSLVQPGRIKSYSSRPGLDFQVIEKAKNHPTAQPWITAGRLEPEASLLVMRLFARPDMIGTVIMVAQKGETFNQKQQNLVRMLQKPFAIALANCARYQELMELKELLRQDYRALQQDYIHSGGRRIIGVRFGLKGVMDMVRQVAPLNSPVLLLGESGTGKELIAAAIHQLSTRREGPFVEVNCGAIPQSLVDSELFGHEKGAFTGALAKKRGRFERAHKGTIFLDEIGELKPDLQVRLLRVLQEKEIEPVGAAEPVKVDIRVIAATHRNLEQMVKEGEFRQDLFFRLKVFPIEIPPLRDRKNDIPSLVEHFILAKHRELGHAVRPEPEPGSLDLLMGHDWPGNVRELENTVERALILSRGNQVSFRGLGLLMAGGGVRLPVYVSQDPPDQSLPPLEQVIKGHIQKALYQCRGQVGGPQGAARALMMNPSTLRKKMRKLGIVFGREAAGLYQKRPGNSSHQNKPADDPLY</sequence>
<accession>A0A0D2HWE1</accession>
<dbReference type="PANTHER" id="PTHR32071:SF117">
    <property type="entry name" value="PTS-DEPENDENT DIHYDROXYACETONE KINASE OPERON REGULATORY PROTEIN-RELATED"/>
    <property type="match status" value="1"/>
</dbReference>
<evidence type="ECO:0000256" key="6">
    <source>
        <dbReference type="ARBA" id="ARBA00023163"/>
    </source>
</evidence>
<gene>
    <name evidence="8" type="ORF">X474_07390</name>
</gene>